<evidence type="ECO:0000256" key="1">
    <source>
        <dbReference type="ARBA" id="ARBA00004123"/>
    </source>
</evidence>
<name>A0A1L8DHX4_9DIPT</name>
<keyword evidence="4" id="KW-0238">DNA-binding</keyword>
<dbReference type="Pfam" id="PF15951">
    <property type="entry name" value="MITF_TFEB_C_3_N"/>
    <property type="match status" value="1"/>
</dbReference>
<keyword evidence="3" id="KW-0805">Transcription regulation</keyword>
<dbReference type="AlphaFoldDB" id="A0A1L8DHX4"/>
<dbReference type="GO" id="GO:0000981">
    <property type="term" value="F:DNA-binding transcription factor activity, RNA polymerase II-specific"/>
    <property type="evidence" value="ECO:0007669"/>
    <property type="project" value="TreeGrafter"/>
</dbReference>
<feature type="region of interest" description="Disordered" evidence="7">
    <location>
        <begin position="427"/>
        <end position="476"/>
    </location>
</feature>
<keyword evidence="6" id="KW-0539">Nucleus</keyword>
<comment type="similarity">
    <text evidence="2">Belongs to the MiT/TFE family.</text>
</comment>
<feature type="compositionally biased region" description="Basic and acidic residues" evidence="7">
    <location>
        <begin position="251"/>
        <end position="273"/>
    </location>
</feature>
<dbReference type="GO" id="GO:0000978">
    <property type="term" value="F:RNA polymerase II cis-regulatory region sequence-specific DNA binding"/>
    <property type="evidence" value="ECO:0007669"/>
    <property type="project" value="TreeGrafter"/>
</dbReference>
<feature type="domain" description="BHLH" evidence="8">
    <location>
        <begin position="264"/>
        <end position="323"/>
    </location>
</feature>
<dbReference type="PANTHER" id="PTHR45776">
    <property type="entry name" value="MIP04163P"/>
    <property type="match status" value="1"/>
</dbReference>
<evidence type="ECO:0000313" key="9">
    <source>
        <dbReference type="EMBL" id="JAV06068.1"/>
    </source>
</evidence>
<keyword evidence="5" id="KW-0804">Transcription</keyword>
<dbReference type="CDD" id="cd11397">
    <property type="entry name" value="bHLHzip_MITF_like"/>
    <property type="match status" value="1"/>
</dbReference>
<feature type="region of interest" description="Disordered" evidence="7">
    <location>
        <begin position="235"/>
        <end position="273"/>
    </location>
</feature>
<dbReference type="SMART" id="SM00353">
    <property type="entry name" value="HLH"/>
    <property type="match status" value="1"/>
</dbReference>
<evidence type="ECO:0000256" key="4">
    <source>
        <dbReference type="ARBA" id="ARBA00023125"/>
    </source>
</evidence>
<dbReference type="SUPFAM" id="SSF47459">
    <property type="entry name" value="HLH, helix-loop-helix DNA-binding domain"/>
    <property type="match status" value="1"/>
</dbReference>
<comment type="subcellular location">
    <subcellularLocation>
        <location evidence="1">Nucleus</location>
    </subcellularLocation>
</comment>
<evidence type="ECO:0000256" key="3">
    <source>
        <dbReference type="ARBA" id="ARBA00023015"/>
    </source>
</evidence>
<dbReference type="InterPro" id="IPR011598">
    <property type="entry name" value="bHLH_dom"/>
</dbReference>
<organism evidence="9">
    <name type="scientific">Nyssomyia neivai</name>
    <dbReference type="NCBI Taxonomy" id="330878"/>
    <lineage>
        <taxon>Eukaryota</taxon>
        <taxon>Metazoa</taxon>
        <taxon>Ecdysozoa</taxon>
        <taxon>Arthropoda</taxon>
        <taxon>Hexapoda</taxon>
        <taxon>Insecta</taxon>
        <taxon>Pterygota</taxon>
        <taxon>Neoptera</taxon>
        <taxon>Endopterygota</taxon>
        <taxon>Diptera</taxon>
        <taxon>Nematocera</taxon>
        <taxon>Psychodoidea</taxon>
        <taxon>Psychodidae</taxon>
        <taxon>Nyssomyia</taxon>
    </lineage>
</organism>
<sequence length="503" mass="56469">MEESGVDLNYDFDFDCSVFEDDNSLSMLLKPSGFYELKSKTVPPADQSPTFKTATLTSRTNLRQQLQREQQQDLERREAERKNCQAPHTPPQTSSSVKVTLQSVDVPPQVLKVQTALENPTRYHVIQKQKNQVRKYLNESFQNPSTWANDCEEAFKYLQNPKEFVDFATRATYPQPGLPLPPGPHGIRSVAMSTASPDTAISPSISSVATSTTSGEAEELIDEFLYYDPQFGSRNPFKTEKSSSETSIKQEPAHLSEQEKKDRLKKDNHNQIERRRRFNINDRIKELGSLLPKNPDPFHEVVRDTRPNKGTILKSSVEYIKCLKNEVTRLRANEMRSQEMEKVNNRLLTRIKELELQVRTRPTESAFRSSLIALQESYSITTPANLEDATMLLDDAGKLPDVSDISLSQLEDLMDDEHVPVHSDPMLSEILSPQTPPGRTKMALGHRRPLSTPTSHPGAPTHLTGDPMLSSSTAPIDLGCMGDPMLSPHALLASPDMDMDLSA</sequence>
<dbReference type="GO" id="GO:0046983">
    <property type="term" value="F:protein dimerization activity"/>
    <property type="evidence" value="ECO:0007669"/>
    <property type="project" value="InterPro"/>
</dbReference>
<dbReference type="InterPro" id="IPR036638">
    <property type="entry name" value="HLH_DNA-bd_sf"/>
</dbReference>
<evidence type="ECO:0000256" key="7">
    <source>
        <dbReference type="SAM" id="MobiDB-lite"/>
    </source>
</evidence>
<evidence type="ECO:0000256" key="6">
    <source>
        <dbReference type="ARBA" id="ARBA00023242"/>
    </source>
</evidence>
<evidence type="ECO:0000259" key="8">
    <source>
        <dbReference type="PROSITE" id="PS50888"/>
    </source>
</evidence>
<feature type="region of interest" description="Disordered" evidence="7">
    <location>
        <begin position="64"/>
        <end position="98"/>
    </location>
</feature>
<reference evidence="9" key="1">
    <citation type="submission" date="2016-12" db="EMBL/GenBank/DDBJ databases">
        <title>An insight into the sialome and mialome of the sand fly, Nyssomyia neivai.</title>
        <authorList>
            <person name="Sebastian V."/>
            <person name="Goulart T.M."/>
            <person name="Oliveira W."/>
            <person name="Calvo E."/>
            <person name="Oliveira L.F."/>
            <person name="Pinto M.C."/>
            <person name="Rosselino A.M."/>
            <person name="Ribeiro J.M."/>
        </authorList>
    </citation>
    <scope>NUCLEOTIDE SEQUENCE</scope>
</reference>
<dbReference type="Pfam" id="PF00010">
    <property type="entry name" value="HLH"/>
    <property type="match status" value="1"/>
</dbReference>
<accession>A0A1L8DHX4</accession>
<dbReference type="GO" id="GO:0005634">
    <property type="term" value="C:nucleus"/>
    <property type="evidence" value="ECO:0007669"/>
    <property type="project" value="UniProtKB-SubCell"/>
</dbReference>
<dbReference type="InterPro" id="IPR031867">
    <property type="entry name" value="MiT/TFE_N"/>
</dbReference>
<feature type="compositionally biased region" description="Polar residues" evidence="7">
    <location>
        <begin position="191"/>
        <end position="213"/>
    </location>
</feature>
<evidence type="ECO:0000256" key="5">
    <source>
        <dbReference type="ARBA" id="ARBA00023163"/>
    </source>
</evidence>
<dbReference type="Gene3D" id="4.10.280.10">
    <property type="entry name" value="Helix-loop-helix DNA-binding domain"/>
    <property type="match status" value="1"/>
</dbReference>
<protein>
    <submittedName>
        <fullName evidence="9">Putative microphthalmia-associated transcription factor isoform x2</fullName>
    </submittedName>
</protein>
<dbReference type="PROSITE" id="PS50888">
    <property type="entry name" value="BHLH"/>
    <property type="match status" value="1"/>
</dbReference>
<dbReference type="EMBL" id="GFDF01008016">
    <property type="protein sequence ID" value="JAV06068.1"/>
    <property type="molecule type" value="Transcribed_RNA"/>
</dbReference>
<evidence type="ECO:0000256" key="2">
    <source>
        <dbReference type="ARBA" id="ARBA00008289"/>
    </source>
</evidence>
<dbReference type="PANTHER" id="PTHR45776:SF2">
    <property type="entry name" value="MIP04163P"/>
    <property type="match status" value="1"/>
</dbReference>
<feature type="compositionally biased region" description="Basic and acidic residues" evidence="7">
    <location>
        <begin position="70"/>
        <end position="83"/>
    </location>
</feature>
<feature type="region of interest" description="Disordered" evidence="7">
    <location>
        <begin position="190"/>
        <end position="213"/>
    </location>
</feature>
<proteinExistence type="inferred from homology"/>